<evidence type="ECO:0000313" key="4">
    <source>
        <dbReference type="Proteomes" id="UP000777438"/>
    </source>
</evidence>
<feature type="signal peptide" evidence="1">
    <location>
        <begin position="1"/>
        <end position="23"/>
    </location>
</feature>
<dbReference type="InterPro" id="IPR018392">
    <property type="entry name" value="LysM"/>
</dbReference>
<dbReference type="Proteomes" id="UP000777438">
    <property type="component" value="Unassembled WGS sequence"/>
</dbReference>
<feature type="domain" description="LysM" evidence="2">
    <location>
        <begin position="81"/>
        <end position="129"/>
    </location>
</feature>
<organism evidence="3 4">
    <name type="scientific">Thelonectria olida</name>
    <dbReference type="NCBI Taxonomy" id="1576542"/>
    <lineage>
        <taxon>Eukaryota</taxon>
        <taxon>Fungi</taxon>
        <taxon>Dikarya</taxon>
        <taxon>Ascomycota</taxon>
        <taxon>Pezizomycotina</taxon>
        <taxon>Sordariomycetes</taxon>
        <taxon>Hypocreomycetidae</taxon>
        <taxon>Hypocreales</taxon>
        <taxon>Nectriaceae</taxon>
        <taxon>Thelonectria</taxon>
    </lineage>
</organism>
<dbReference type="OrthoDB" id="1193027at2759"/>
<evidence type="ECO:0000256" key="1">
    <source>
        <dbReference type="SAM" id="SignalP"/>
    </source>
</evidence>
<sequence>MAFFQNPFFSALALALVFNVAAAAEDNVQLEPYRWQDNINNRCRGGQVSTVSGSAQPSFTPSVPKKDIYKPGDVKCSCWGGMYDDCNSDSTSCEGLAQHYGIDVGTFFKLNPILDPDCKDIKPYTLYCIDGTIEPLRAHDGLCGPEHNDATCLGTGKECCNSETWTCGNSEEDCSPGICYESACPGHKVYTTDGKCYEPGRWLRACAGKWGECCRVEGECGNGPSYCGQGNCVYGKCTDQEILTPVVMPMGSAMGLPDELLFSISPDGTCGGQEGWICGSLYAKCCNKHGYGGSLPEDCGSALHNGGTDGTEFSDRGLRSLCNL</sequence>
<protein>
    <recommendedName>
        <fullName evidence="2">LysM domain-containing protein</fullName>
    </recommendedName>
</protein>
<comment type="caution">
    <text evidence="3">The sequence shown here is derived from an EMBL/GenBank/DDBJ whole genome shotgun (WGS) entry which is preliminary data.</text>
</comment>
<evidence type="ECO:0000259" key="2">
    <source>
        <dbReference type="PROSITE" id="PS51782"/>
    </source>
</evidence>
<dbReference type="AlphaFoldDB" id="A0A9P8W2I9"/>
<dbReference type="EMBL" id="JAGPYM010000018">
    <property type="protein sequence ID" value="KAH6885402.1"/>
    <property type="molecule type" value="Genomic_DNA"/>
</dbReference>
<reference evidence="3 4" key="1">
    <citation type="journal article" date="2021" name="Nat. Commun.">
        <title>Genetic determinants of endophytism in the Arabidopsis root mycobiome.</title>
        <authorList>
            <person name="Mesny F."/>
            <person name="Miyauchi S."/>
            <person name="Thiergart T."/>
            <person name="Pickel B."/>
            <person name="Atanasova L."/>
            <person name="Karlsson M."/>
            <person name="Huettel B."/>
            <person name="Barry K.W."/>
            <person name="Haridas S."/>
            <person name="Chen C."/>
            <person name="Bauer D."/>
            <person name="Andreopoulos W."/>
            <person name="Pangilinan J."/>
            <person name="LaButti K."/>
            <person name="Riley R."/>
            <person name="Lipzen A."/>
            <person name="Clum A."/>
            <person name="Drula E."/>
            <person name="Henrissat B."/>
            <person name="Kohler A."/>
            <person name="Grigoriev I.V."/>
            <person name="Martin F.M."/>
            <person name="Hacquard S."/>
        </authorList>
    </citation>
    <scope>NUCLEOTIDE SEQUENCE [LARGE SCALE GENOMIC DNA]</scope>
    <source>
        <strain evidence="3 4">MPI-CAGE-CH-0241</strain>
    </source>
</reference>
<accession>A0A9P8W2I9</accession>
<dbReference type="CDD" id="cd00118">
    <property type="entry name" value="LysM"/>
    <property type="match status" value="1"/>
</dbReference>
<name>A0A9P8W2I9_9HYPO</name>
<keyword evidence="1" id="KW-0732">Signal</keyword>
<feature type="chain" id="PRO_5040453257" description="LysM domain-containing protein" evidence="1">
    <location>
        <begin position="24"/>
        <end position="324"/>
    </location>
</feature>
<gene>
    <name evidence="3" type="ORF">B0T10DRAFT_462449</name>
</gene>
<evidence type="ECO:0000313" key="3">
    <source>
        <dbReference type="EMBL" id="KAH6885402.1"/>
    </source>
</evidence>
<dbReference type="PROSITE" id="PS51782">
    <property type="entry name" value="LYSM"/>
    <property type="match status" value="1"/>
</dbReference>
<keyword evidence="4" id="KW-1185">Reference proteome</keyword>
<proteinExistence type="predicted"/>